<organism evidence="1 2">
    <name type="scientific">Streptomyces crystallinus</name>
    <dbReference type="NCBI Taxonomy" id="68191"/>
    <lineage>
        <taxon>Bacteria</taxon>
        <taxon>Bacillati</taxon>
        <taxon>Actinomycetota</taxon>
        <taxon>Actinomycetes</taxon>
        <taxon>Kitasatosporales</taxon>
        <taxon>Streptomycetaceae</taxon>
        <taxon>Streptomyces</taxon>
    </lineage>
</organism>
<comment type="caution">
    <text evidence="1">The sequence shown here is derived from an EMBL/GenBank/DDBJ whole genome shotgun (WGS) entry which is preliminary data.</text>
</comment>
<evidence type="ECO:0000313" key="1">
    <source>
        <dbReference type="EMBL" id="GAA0612881.1"/>
    </source>
</evidence>
<dbReference type="SUPFAM" id="SSF55331">
    <property type="entry name" value="Tautomerase/MIF"/>
    <property type="match status" value="1"/>
</dbReference>
<sequence length="131" mass="14544">MPLVRIDAMHCDAERLKALGRAVHEALGETMGFPDEDRFQILTGHDGRHGLLRHGTYLGVPRDDGIVYVAITLRTGRPDAQKQALYRRIAELAEAYASVAPRNMFVVLTENSHADWSLGNGVAQYLESESQ</sequence>
<dbReference type="InterPro" id="IPR014347">
    <property type="entry name" value="Tautomerase/MIF_sf"/>
</dbReference>
<dbReference type="EMBL" id="BAAACA010000034">
    <property type="protein sequence ID" value="GAA0612881.1"/>
    <property type="molecule type" value="Genomic_DNA"/>
</dbReference>
<dbReference type="Proteomes" id="UP001500668">
    <property type="component" value="Unassembled WGS sequence"/>
</dbReference>
<dbReference type="PANTHER" id="PTHR38460:SF1">
    <property type="entry name" value="TAUTOMERASE YOLI-RELATED"/>
    <property type="match status" value="1"/>
</dbReference>
<dbReference type="Pfam" id="PF14552">
    <property type="entry name" value="Tautomerase_2"/>
    <property type="match status" value="1"/>
</dbReference>
<dbReference type="RefSeq" id="WP_344076524.1">
    <property type="nucleotide sequence ID" value="NZ_BAAACA010000034.1"/>
</dbReference>
<dbReference type="InterPro" id="IPR037479">
    <property type="entry name" value="Tauto_MSAD"/>
</dbReference>
<protein>
    <submittedName>
        <fullName evidence="1">Tautomerase family protein</fullName>
    </submittedName>
</protein>
<proteinExistence type="predicted"/>
<accession>A0ABN1GJJ7</accession>
<dbReference type="Gene3D" id="3.30.429.10">
    <property type="entry name" value="Macrophage Migration Inhibitory Factor"/>
    <property type="match status" value="1"/>
</dbReference>
<gene>
    <name evidence="1" type="ORF">GCM10010394_48460</name>
</gene>
<evidence type="ECO:0000313" key="2">
    <source>
        <dbReference type="Proteomes" id="UP001500668"/>
    </source>
</evidence>
<name>A0ABN1GJJ7_9ACTN</name>
<dbReference type="PANTHER" id="PTHR38460">
    <property type="entry name" value="TAUTOMERASE YOLI-RELATED"/>
    <property type="match status" value="1"/>
</dbReference>
<keyword evidence="2" id="KW-1185">Reference proteome</keyword>
<reference evidence="1 2" key="1">
    <citation type="journal article" date="2019" name="Int. J. Syst. Evol. Microbiol.">
        <title>The Global Catalogue of Microorganisms (GCM) 10K type strain sequencing project: providing services to taxonomists for standard genome sequencing and annotation.</title>
        <authorList>
            <consortium name="The Broad Institute Genomics Platform"/>
            <consortium name="The Broad Institute Genome Sequencing Center for Infectious Disease"/>
            <person name="Wu L."/>
            <person name="Ma J."/>
        </authorList>
    </citation>
    <scope>NUCLEOTIDE SEQUENCE [LARGE SCALE GENOMIC DNA]</scope>
    <source>
        <strain evidence="1 2">JCM 5067</strain>
    </source>
</reference>